<organism evidence="1 2">
    <name type="scientific">Cichorium intybus</name>
    <name type="common">Chicory</name>
    <dbReference type="NCBI Taxonomy" id="13427"/>
    <lineage>
        <taxon>Eukaryota</taxon>
        <taxon>Viridiplantae</taxon>
        <taxon>Streptophyta</taxon>
        <taxon>Embryophyta</taxon>
        <taxon>Tracheophyta</taxon>
        <taxon>Spermatophyta</taxon>
        <taxon>Magnoliopsida</taxon>
        <taxon>eudicotyledons</taxon>
        <taxon>Gunneridae</taxon>
        <taxon>Pentapetalae</taxon>
        <taxon>asterids</taxon>
        <taxon>campanulids</taxon>
        <taxon>Asterales</taxon>
        <taxon>Asteraceae</taxon>
        <taxon>Cichorioideae</taxon>
        <taxon>Cichorieae</taxon>
        <taxon>Cichoriinae</taxon>
        <taxon>Cichorium</taxon>
    </lineage>
</organism>
<sequence length="235" mass="26252">MDSATFQAAMAAVVVAAVAQINPNGTNGSGSRNGTNDSTNGENKNHQRVCTYKDFANCKPMTFRGDGGVIALTRWFEKTESVFEISTCPEEFKVKYAACTFSDAALSWWNGHVKTMTLTLANFMGWERLKKMMLEEYCPRGEFNDLAVLCPSMVTPESQKVERFIWGLSPQIQGNVEAASLATYDSAKRLAQRLVDHCVRQGTMTLKVEQPKGRDDNRKPWNKGRGQPHQENTKQ</sequence>
<proteinExistence type="predicted"/>
<gene>
    <name evidence="1" type="ORF">L2E82_48857</name>
</gene>
<dbReference type="Proteomes" id="UP001055811">
    <property type="component" value="Linkage Group LG09"/>
</dbReference>
<accession>A0ACB8YY49</accession>
<protein>
    <submittedName>
        <fullName evidence="1">Uncharacterized protein</fullName>
    </submittedName>
</protein>
<evidence type="ECO:0000313" key="1">
    <source>
        <dbReference type="EMBL" id="KAI3690667.1"/>
    </source>
</evidence>
<keyword evidence="2" id="KW-1185">Reference proteome</keyword>
<name>A0ACB8YY49_CICIN</name>
<reference evidence="1 2" key="2">
    <citation type="journal article" date="2022" name="Mol. Ecol. Resour.">
        <title>The genomes of chicory, endive, great burdock and yacon provide insights into Asteraceae paleo-polyploidization history and plant inulin production.</title>
        <authorList>
            <person name="Fan W."/>
            <person name="Wang S."/>
            <person name="Wang H."/>
            <person name="Wang A."/>
            <person name="Jiang F."/>
            <person name="Liu H."/>
            <person name="Zhao H."/>
            <person name="Xu D."/>
            <person name="Zhang Y."/>
        </authorList>
    </citation>
    <scope>NUCLEOTIDE SEQUENCE [LARGE SCALE GENOMIC DNA]</scope>
    <source>
        <strain evidence="2">cv. Punajuju</strain>
        <tissue evidence="1">Leaves</tissue>
    </source>
</reference>
<dbReference type="EMBL" id="CM042017">
    <property type="protein sequence ID" value="KAI3690667.1"/>
    <property type="molecule type" value="Genomic_DNA"/>
</dbReference>
<comment type="caution">
    <text evidence="1">The sequence shown here is derived from an EMBL/GenBank/DDBJ whole genome shotgun (WGS) entry which is preliminary data.</text>
</comment>
<evidence type="ECO:0000313" key="2">
    <source>
        <dbReference type="Proteomes" id="UP001055811"/>
    </source>
</evidence>
<reference evidence="2" key="1">
    <citation type="journal article" date="2022" name="Mol. Ecol. Resour.">
        <title>The genomes of chicory, endive, great burdock and yacon provide insights into Asteraceae palaeo-polyploidization history and plant inulin production.</title>
        <authorList>
            <person name="Fan W."/>
            <person name="Wang S."/>
            <person name="Wang H."/>
            <person name="Wang A."/>
            <person name="Jiang F."/>
            <person name="Liu H."/>
            <person name="Zhao H."/>
            <person name="Xu D."/>
            <person name="Zhang Y."/>
        </authorList>
    </citation>
    <scope>NUCLEOTIDE SEQUENCE [LARGE SCALE GENOMIC DNA]</scope>
    <source>
        <strain evidence="2">cv. Punajuju</strain>
    </source>
</reference>